<feature type="domain" description="Fibronectin type-III" evidence="16">
    <location>
        <begin position="672"/>
        <end position="768"/>
    </location>
</feature>
<dbReference type="SUPFAM" id="SSF48726">
    <property type="entry name" value="Immunoglobulin"/>
    <property type="match status" value="6"/>
</dbReference>
<dbReference type="FunFam" id="2.60.40.10:FF:000057">
    <property type="entry name" value="neural cell adhesion molecule L1"/>
    <property type="match status" value="1"/>
</dbReference>
<dbReference type="Proteomes" id="UP001219934">
    <property type="component" value="Unassembled WGS sequence"/>
</dbReference>
<dbReference type="SMART" id="SM00060">
    <property type="entry name" value="FN3"/>
    <property type="match status" value="4"/>
</dbReference>
<dbReference type="SMART" id="SM00409">
    <property type="entry name" value="IG"/>
    <property type="match status" value="6"/>
</dbReference>
<comment type="similarity">
    <text evidence="2">Belongs to the immunoglobulin superfamily. L1/neurofascin/NgCAM family.</text>
</comment>
<dbReference type="SUPFAM" id="SSF49265">
    <property type="entry name" value="Fibronectin type III"/>
    <property type="match status" value="2"/>
</dbReference>
<evidence type="ECO:0000259" key="16">
    <source>
        <dbReference type="PROSITE" id="PS50853"/>
    </source>
</evidence>
<evidence type="ECO:0000313" key="17">
    <source>
        <dbReference type="EMBL" id="KAJ4934024.1"/>
    </source>
</evidence>
<keyword evidence="4 14" id="KW-0812">Transmembrane</keyword>
<feature type="domain" description="Fibronectin type-III" evidence="16">
    <location>
        <begin position="974"/>
        <end position="1075"/>
    </location>
</feature>
<keyword evidence="10" id="KW-1015">Disulfide bond</keyword>
<evidence type="ECO:0000256" key="8">
    <source>
        <dbReference type="ARBA" id="ARBA00022989"/>
    </source>
</evidence>
<dbReference type="InterPro" id="IPR003598">
    <property type="entry name" value="Ig_sub2"/>
</dbReference>
<dbReference type="FunFam" id="2.60.40.10:FF:000363">
    <property type="entry name" value="neurofascin isoform X1"/>
    <property type="match status" value="1"/>
</dbReference>
<dbReference type="CDD" id="cd00063">
    <property type="entry name" value="FN3"/>
    <property type="match status" value="4"/>
</dbReference>
<evidence type="ECO:0000259" key="15">
    <source>
        <dbReference type="PROSITE" id="PS50835"/>
    </source>
</evidence>
<reference evidence="17" key="1">
    <citation type="submission" date="2022-11" db="EMBL/GenBank/DDBJ databases">
        <title>Chromosome-level genome of Pogonophryne albipinna.</title>
        <authorList>
            <person name="Jo E."/>
        </authorList>
    </citation>
    <scope>NUCLEOTIDE SEQUENCE</scope>
    <source>
        <strain evidence="17">SGF0006</strain>
        <tissue evidence="17">Muscle</tissue>
    </source>
</reference>
<dbReference type="InterPro" id="IPR007110">
    <property type="entry name" value="Ig-like_dom"/>
</dbReference>
<dbReference type="GO" id="GO:0098632">
    <property type="term" value="F:cell-cell adhesion mediator activity"/>
    <property type="evidence" value="ECO:0007669"/>
    <property type="project" value="TreeGrafter"/>
</dbReference>
<dbReference type="InterPro" id="IPR013783">
    <property type="entry name" value="Ig-like_fold"/>
</dbReference>
<keyword evidence="12" id="KW-0393">Immunoglobulin domain</keyword>
<evidence type="ECO:0000256" key="9">
    <source>
        <dbReference type="ARBA" id="ARBA00023136"/>
    </source>
</evidence>
<keyword evidence="3" id="KW-1003">Cell membrane</keyword>
<dbReference type="AlphaFoldDB" id="A0AAD6B0G3"/>
<feature type="domain" description="Ig-like" evidence="15">
    <location>
        <begin position="572"/>
        <end position="665"/>
    </location>
</feature>
<dbReference type="InterPro" id="IPR026966">
    <property type="entry name" value="Neurofascin/L1/NrCAM_C"/>
</dbReference>
<dbReference type="PANTHER" id="PTHR44170:SF45">
    <property type="entry name" value="NEURAL CELL ADHESION MOLECULE L1-LIKE PROTEIN ISOFORM X1"/>
    <property type="match status" value="1"/>
</dbReference>
<evidence type="ECO:0000256" key="2">
    <source>
        <dbReference type="ARBA" id="ARBA00008588"/>
    </source>
</evidence>
<feature type="domain" description="Fibronectin type-III" evidence="16">
    <location>
        <begin position="773"/>
        <end position="866"/>
    </location>
</feature>
<dbReference type="GO" id="GO:0007420">
    <property type="term" value="P:brain development"/>
    <property type="evidence" value="ECO:0007669"/>
    <property type="project" value="TreeGrafter"/>
</dbReference>
<dbReference type="PROSITE" id="PS50853">
    <property type="entry name" value="FN3"/>
    <property type="match status" value="4"/>
</dbReference>
<feature type="transmembrane region" description="Helical" evidence="14">
    <location>
        <begin position="1089"/>
        <end position="1110"/>
    </location>
</feature>
<dbReference type="GO" id="GO:0007411">
    <property type="term" value="P:axon guidance"/>
    <property type="evidence" value="ECO:0007669"/>
    <property type="project" value="TreeGrafter"/>
</dbReference>
<dbReference type="PANTHER" id="PTHR44170">
    <property type="entry name" value="PROTEIN SIDEKICK"/>
    <property type="match status" value="1"/>
</dbReference>
<name>A0AAD6B0G3_9TELE</name>
<dbReference type="PROSITE" id="PS50835">
    <property type="entry name" value="IG_LIKE"/>
    <property type="match status" value="6"/>
</dbReference>
<evidence type="ECO:0000256" key="10">
    <source>
        <dbReference type="ARBA" id="ARBA00023157"/>
    </source>
</evidence>
<keyword evidence="6" id="KW-0677">Repeat</keyword>
<feature type="domain" description="Fibronectin type-III" evidence="16">
    <location>
        <begin position="871"/>
        <end position="973"/>
    </location>
</feature>
<feature type="compositionally biased region" description="Basic and acidic residues" evidence="13">
    <location>
        <begin position="1181"/>
        <end position="1197"/>
    </location>
</feature>
<dbReference type="SMART" id="SM00408">
    <property type="entry name" value="IGc2"/>
    <property type="match status" value="5"/>
</dbReference>
<feature type="domain" description="Ig-like" evidence="15">
    <location>
        <begin position="297"/>
        <end position="379"/>
    </location>
</feature>
<evidence type="ECO:0000256" key="6">
    <source>
        <dbReference type="ARBA" id="ARBA00022737"/>
    </source>
</evidence>
<feature type="region of interest" description="Disordered" evidence="13">
    <location>
        <begin position="752"/>
        <end position="776"/>
    </location>
</feature>
<dbReference type="Pfam" id="PF07679">
    <property type="entry name" value="I-set"/>
    <property type="match status" value="1"/>
</dbReference>
<evidence type="ECO:0000256" key="3">
    <source>
        <dbReference type="ARBA" id="ARBA00022475"/>
    </source>
</evidence>
<dbReference type="FunFam" id="2.60.40.10:FF:000367">
    <property type="entry name" value="Neural cell adhesion molecule L1-like protein"/>
    <property type="match status" value="1"/>
</dbReference>
<feature type="domain" description="Ig-like" evidence="15">
    <location>
        <begin position="389"/>
        <end position="476"/>
    </location>
</feature>
<comment type="caution">
    <text evidence="17">The sequence shown here is derived from an EMBL/GenBank/DDBJ whole genome shotgun (WGS) entry which is preliminary data.</text>
</comment>
<evidence type="ECO:0000256" key="14">
    <source>
        <dbReference type="SAM" id="Phobius"/>
    </source>
</evidence>
<evidence type="ECO:0000256" key="12">
    <source>
        <dbReference type="ARBA" id="ARBA00023319"/>
    </source>
</evidence>
<organism evidence="17 18">
    <name type="scientific">Pogonophryne albipinna</name>
    <dbReference type="NCBI Taxonomy" id="1090488"/>
    <lineage>
        <taxon>Eukaryota</taxon>
        <taxon>Metazoa</taxon>
        <taxon>Chordata</taxon>
        <taxon>Craniata</taxon>
        <taxon>Vertebrata</taxon>
        <taxon>Euteleostomi</taxon>
        <taxon>Actinopterygii</taxon>
        <taxon>Neopterygii</taxon>
        <taxon>Teleostei</taxon>
        <taxon>Neoteleostei</taxon>
        <taxon>Acanthomorphata</taxon>
        <taxon>Eupercaria</taxon>
        <taxon>Perciformes</taxon>
        <taxon>Notothenioidei</taxon>
        <taxon>Pogonophryne</taxon>
    </lineage>
</organism>
<dbReference type="EMBL" id="JAPTMU010000012">
    <property type="protein sequence ID" value="KAJ4934024.1"/>
    <property type="molecule type" value="Genomic_DNA"/>
</dbReference>
<keyword evidence="18" id="KW-1185">Reference proteome</keyword>
<evidence type="ECO:0000256" key="13">
    <source>
        <dbReference type="SAM" id="MobiDB-lite"/>
    </source>
</evidence>
<evidence type="ECO:0000256" key="1">
    <source>
        <dbReference type="ARBA" id="ARBA00004251"/>
    </source>
</evidence>
<dbReference type="GO" id="GO:0005886">
    <property type="term" value="C:plasma membrane"/>
    <property type="evidence" value="ECO:0007669"/>
    <property type="project" value="UniProtKB-SubCell"/>
</dbReference>
<protein>
    <recommendedName>
        <fullName evidence="19">Neural cell adhesion molecule L1-like protein</fullName>
    </recommendedName>
</protein>
<evidence type="ECO:0008006" key="19">
    <source>
        <dbReference type="Google" id="ProtNLM"/>
    </source>
</evidence>
<dbReference type="FunFam" id="2.60.40.10:FF:000005">
    <property type="entry name" value="Neuronal cell adhesion molecule"/>
    <property type="match status" value="1"/>
</dbReference>
<keyword evidence="9 14" id="KW-0472">Membrane</keyword>
<feature type="domain" description="Ig-like" evidence="15">
    <location>
        <begin position="482"/>
        <end position="568"/>
    </location>
</feature>
<dbReference type="InterPro" id="IPR003599">
    <property type="entry name" value="Ig_sub"/>
</dbReference>
<feature type="domain" description="Ig-like" evidence="15">
    <location>
        <begin position="84"/>
        <end position="175"/>
    </location>
</feature>
<dbReference type="Pfam" id="PF00041">
    <property type="entry name" value="fn3"/>
    <property type="match status" value="4"/>
</dbReference>
<gene>
    <name evidence="17" type="ORF">JOQ06_006832</name>
</gene>
<keyword evidence="7" id="KW-0130">Cell adhesion</keyword>
<evidence type="ECO:0000256" key="11">
    <source>
        <dbReference type="ARBA" id="ARBA00023180"/>
    </source>
</evidence>
<dbReference type="InterPro" id="IPR003961">
    <property type="entry name" value="FN3_dom"/>
</dbReference>
<feature type="region of interest" description="Disordered" evidence="13">
    <location>
        <begin position="1136"/>
        <end position="1226"/>
    </location>
</feature>
<sequence>PLEWRGGQGGVPVHHERNDVLFHVPYKSQVTPVDPYQHVLLISAVSIHQWRVMRLVGSLQLVLLLAFTSTATGLNIPLEVEQPPTIINSSSGPIIALPFDKSITIQCEARGNPPPEYRWTKDGKDFIPPHFTTNRHHPVGTFVLHNKQVVEFRGKYQCYSSNKLGTAMTDEIELRVPNVPKFPKEVNSPLVVEEGDPIILECNPPEGVAPIKIYWMSIGLEHIEQDERVSVGTDGNLYFAYALLKDSRQDYCCFASFTKIRTIVQKTAMAVIVKSLKPGNESADSGEATEPPPVRMPGLLLPSGVQTEKVLLRGKHLELECIPHGYPTPKVTWMKMGDTLPSRTIFNKHGKLLSISAVDESDAGKYMCKAQNSAGEAVHYFDVIVEEPPKWLSEPPQSQLTVIGTDVHIKCSVSGKPLPDITWRRNGRLFKDDPVNNRRVLDDTVVLHNAKTEDSAVYQCEASNSHGSVLANINIMVMNMAPLILTRDYQEYAVVLGGDILLNCSVFSSPPSKISWARDDTPETIDGIRFFPLNESLQIISADKKDSGRYECVASNSEGKSAITAVLDVKDPTHIVYPPQDVQVISGTTAQLMCQAEYDKSLQSTFEVVWRKDGEEIPLLSEENSRYFADNGMLQIMSVNLSDQGAYTCVARTSLDEDNATALLTVLDVPDAPKIVEISELQSPRNISLYWISGSDHNSSVREFIVEYEESQWEPGRWRELQKVPGNQATAELALHGNLNYQFRVYAVNAVGPGPPSEPTERHKTPPAAPEKNPENIKIQGHSPNQMDISWEPLLPIEHNGPGLEYRVRYRKLGVGDEWKLHMVNRHSFVVRNTSTFVPYEIEIQSRNSHGWGPEPIIVTGYSGEDVPTAAPRDIAVEVINTTVLRVSWTPAPAATVRGHLGGYHVHWVRKRSLLNPNNILDERQSLSFPGKRTHAIVPGLEPFSEYRLTVNVFNKKGNGPNSDPVTFNTPEGAPAQVPILTASNAQIDSILLVWGPPREANGILTGYLLQHHLINETTLEVVDSQETNITGADTTQWKLYGLEGGSLYRFLLSACTAAGCGPPLTQESSTVALERAVGQKSSFSTQGWFIGTMCAVALLTLVVLMACFVRRNRGGKYAGTPPPTQRQEMFSMEKVKEKEDLHPESQGLNEDSFGDYSDSEEKPLKGSSVCSLNGAMGDGVSRDSMVDYADGGREFNEDGSFIGEYSDRRHGGSVSEPSGPRPVTA</sequence>
<keyword evidence="8 14" id="KW-1133">Transmembrane helix</keyword>
<evidence type="ECO:0000256" key="4">
    <source>
        <dbReference type="ARBA" id="ARBA00022692"/>
    </source>
</evidence>
<dbReference type="FunFam" id="2.60.40.10:FF:000038">
    <property type="entry name" value="Neuronal cell adhesion molecule"/>
    <property type="match status" value="1"/>
</dbReference>
<proteinExistence type="inferred from homology"/>
<keyword evidence="11" id="KW-0325">Glycoprotein</keyword>
<dbReference type="InterPro" id="IPR013098">
    <property type="entry name" value="Ig_I-set"/>
</dbReference>
<feature type="domain" description="Ig-like" evidence="15">
    <location>
        <begin position="177"/>
        <end position="264"/>
    </location>
</feature>
<evidence type="ECO:0000256" key="7">
    <source>
        <dbReference type="ARBA" id="ARBA00022889"/>
    </source>
</evidence>
<dbReference type="Gene3D" id="2.60.40.10">
    <property type="entry name" value="Immunoglobulins"/>
    <property type="match status" value="10"/>
</dbReference>
<feature type="non-terminal residue" evidence="17">
    <location>
        <position position="1"/>
    </location>
</feature>
<dbReference type="InterPro" id="IPR036179">
    <property type="entry name" value="Ig-like_dom_sf"/>
</dbReference>
<dbReference type="GO" id="GO:0030424">
    <property type="term" value="C:axon"/>
    <property type="evidence" value="ECO:0007669"/>
    <property type="project" value="TreeGrafter"/>
</dbReference>
<comment type="subcellular location">
    <subcellularLocation>
        <location evidence="1">Cell membrane</location>
        <topology evidence="1">Single-pass type I membrane protein</topology>
    </subcellularLocation>
</comment>
<evidence type="ECO:0000313" key="18">
    <source>
        <dbReference type="Proteomes" id="UP001219934"/>
    </source>
</evidence>
<dbReference type="Pfam" id="PF13882">
    <property type="entry name" value="Bravo_FIGEY"/>
    <property type="match status" value="1"/>
</dbReference>
<keyword evidence="5" id="KW-0732">Signal</keyword>
<accession>A0AAD6B0G3</accession>
<evidence type="ECO:0000256" key="5">
    <source>
        <dbReference type="ARBA" id="ARBA00022729"/>
    </source>
</evidence>
<dbReference type="InterPro" id="IPR036116">
    <property type="entry name" value="FN3_sf"/>
</dbReference>
<dbReference type="Pfam" id="PF13927">
    <property type="entry name" value="Ig_3"/>
    <property type="match status" value="4"/>
</dbReference>